<dbReference type="OrthoDB" id="5573849at2"/>
<dbReference type="EMBL" id="FOQL01000001">
    <property type="protein sequence ID" value="SFH74646.1"/>
    <property type="molecule type" value="Genomic_DNA"/>
</dbReference>
<organism evidence="1 2">
    <name type="scientific">Pseudomonas guineae</name>
    <dbReference type="NCBI Taxonomy" id="425504"/>
    <lineage>
        <taxon>Bacteria</taxon>
        <taxon>Pseudomonadati</taxon>
        <taxon>Pseudomonadota</taxon>
        <taxon>Gammaproteobacteria</taxon>
        <taxon>Pseudomonadales</taxon>
        <taxon>Pseudomonadaceae</taxon>
        <taxon>Pseudomonas</taxon>
    </lineage>
</organism>
<gene>
    <name evidence="1" type="ORF">SAMN05216206_0104</name>
</gene>
<dbReference type="AlphaFoldDB" id="A0A1I3CJZ1"/>
<evidence type="ECO:0000313" key="2">
    <source>
        <dbReference type="Proteomes" id="UP000243606"/>
    </source>
</evidence>
<name>A0A1I3CJZ1_9PSED</name>
<reference evidence="2" key="1">
    <citation type="submission" date="2016-10" db="EMBL/GenBank/DDBJ databases">
        <authorList>
            <person name="Varghese N."/>
            <person name="Submissions S."/>
        </authorList>
    </citation>
    <scope>NUCLEOTIDE SEQUENCE [LARGE SCALE GENOMIC DNA]</scope>
    <source>
        <strain evidence="2">LMG 24016</strain>
    </source>
</reference>
<dbReference type="RefSeq" id="WP_090238028.1">
    <property type="nucleotide sequence ID" value="NZ_FOQL01000001.1"/>
</dbReference>
<dbReference type="Pfam" id="PF19924">
    <property type="entry name" value="DUF6387"/>
    <property type="match status" value="1"/>
</dbReference>
<protein>
    <submittedName>
        <fullName evidence="1">Uncharacterized protein</fullName>
    </submittedName>
</protein>
<dbReference type="InterPro" id="IPR045664">
    <property type="entry name" value="DUF6387"/>
</dbReference>
<keyword evidence="2" id="KW-1185">Reference proteome</keyword>
<accession>A0A1I3CJZ1</accession>
<proteinExistence type="predicted"/>
<dbReference type="Proteomes" id="UP000243606">
    <property type="component" value="Unassembled WGS sequence"/>
</dbReference>
<sequence length="277" mass="31409">MAKIDRVEDLPEWFDLEKYKGAESFGVTEWIYHLRNRWHLFDSFDELKKQGITVESFPGSDHWLPGNLERFRSDPLRVEEGLSDVLHPPVRDMAFGDLAGQRYFEDHAACQDEYSADDVEYWQFMAACDEPVREGLAASVGLMKARMSPGFPLMVDLRATDSVLITAFSRWLKNERAKQPASTSSKRELPAYNDWAGFGLLPYLDLTLWEGETGNKLTLNIMAQAVGYFRGGDSFRKTVPSLAAKLMHSLNELECLGVIESATPDKPEKLDSCVFPE</sequence>
<dbReference type="STRING" id="425504.SAMN05216206_0104"/>
<evidence type="ECO:0000313" key="1">
    <source>
        <dbReference type="EMBL" id="SFH74646.1"/>
    </source>
</evidence>